<accession>A0A5N5TMV7</accession>
<evidence type="ECO:0000313" key="3">
    <source>
        <dbReference type="EMBL" id="KAB7507517.1"/>
    </source>
</evidence>
<dbReference type="EMBL" id="SEYY01000307">
    <property type="protein sequence ID" value="KAB7507517.1"/>
    <property type="molecule type" value="Genomic_DNA"/>
</dbReference>
<feature type="region of interest" description="Disordered" evidence="1">
    <location>
        <begin position="100"/>
        <end position="119"/>
    </location>
</feature>
<feature type="chain" id="PRO_5024330103" evidence="2">
    <location>
        <begin position="18"/>
        <end position="173"/>
    </location>
</feature>
<keyword evidence="2" id="KW-0732">Signal</keyword>
<evidence type="ECO:0000256" key="2">
    <source>
        <dbReference type="SAM" id="SignalP"/>
    </source>
</evidence>
<dbReference type="Proteomes" id="UP000326759">
    <property type="component" value="Unassembled WGS sequence"/>
</dbReference>
<evidence type="ECO:0000313" key="4">
    <source>
        <dbReference type="Proteomes" id="UP000326759"/>
    </source>
</evidence>
<sequence>MLRIIFIISTLHVYCYGFLRPAGRYEKPLRFETLYDTIVQTETKTYTEYSTCTKTALDIPLCQSFEQSRQKRSLISVRKPRFPPRVQAVESRILLDPSNDAVESVTEPESLPMQPETENPVESVIKPKLIIIRLTSTLVTQIPATVYNTETTVGISYGGCVPTDAPKVSVCPN</sequence>
<dbReference type="OrthoDB" id="10435998at2759"/>
<proteinExistence type="predicted"/>
<keyword evidence="4" id="KW-1185">Reference proteome</keyword>
<dbReference type="AlphaFoldDB" id="A0A5N5TMV7"/>
<gene>
    <name evidence="3" type="ORF">Anas_00485</name>
</gene>
<organism evidence="3 4">
    <name type="scientific">Armadillidium nasatum</name>
    <dbReference type="NCBI Taxonomy" id="96803"/>
    <lineage>
        <taxon>Eukaryota</taxon>
        <taxon>Metazoa</taxon>
        <taxon>Ecdysozoa</taxon>
        <taxon>Arthropoda</taxon>
        <taxon>Crustacea</taxon>
        <taxon>Multicrustacea</taxon>
        <taxon>Malacostraca</taxon>
        <taxon>Eumalacostraca</taxon>
        <taxon>Peracarida</taxon>
        <taxon>Isopoda</taxon>
        <taxon>Oniscidea</taxon>
        <taxon>Crinocheta</taxon>
        <taxon>Armadillidiidae</taxon>
        <taxon>Armadillidium</taxon>
    </lineage>
</organism>
<comment type="caution">
    <text evidence="3">The sequence shown here is derived from an EMBL/GenBank/DDBJ whole genome shotgun (WGS) entry which is preliminary data.</text>
</comment>
<name>A0A5N5TMV7_9CRUS</name>
<feature type="signal peptide" evidence="2">
    <location>
        <begin position="1"/>
        <end position="17"/>
    </location>
</feature>
<evidence type="ECO:0000256" key="1">
    <source>
        <dbReference type="SAM" id="MobiDB-lite"/>
    </source>
</evidence>
<protein>
    <submittedName>
        <fullName evidence="3">Uncharacterized protein</fullName>
    </submittedName>
</protein>
<reference evidence="3 4" key="1">
    <citation type="journal article" date="2019" name="PLoS Biol.">
        <title>Sex chromosomes control vertical transmission of feminizing Wolbachia symbionts in an isopod.</title>
        <authorList>
            <person name="Becking T."/>
            <person name="Chebbi M.A."/>
            <person name="Giraud I."/>
            <person name="Moumen B."/>
            <person name="Laverre T."/>
            <person name="Caubet Y."/>
            <person name="Peccoud J."/>
            <person name="Gilbert C."/>
            <person name="Cordaux R."/>
        </authorList>
    </citation>
    <scope>NUCLEOTIDE SEQUENCE [LARGE SCALE GENOMIC DNA]</scope>
    <source>
        <strain evidence="3">ANa2</strain>
        <tissue evidence="3">Whole body excluding digestive tract and cuticle</tissue>
    </source>
</reference>